<reference evidence="2 3" key="1">
    <citation type="journal article" date="2016" name="Nat. Commun.">
        <title>Thousands of microbial genomes shed light on interconnected biogeochemical processes in an aquifer system.</title>
        <authorList>
            <person name="Anantharaman K."/>
            <person name="Brown C.T."/>
            <person name="Hug L.A."/>
            <person name="Sharon I."/>
            <person name="Castelle C.J."/>
            <person name="Probst A.J."/>
            <person name="Thomas B.C."/>
            <person name="Singh A."/>
            <person name="Wilkins M.J."/>
            <person name="Karaoz U."/>
            <person name="Brodie E.L."/>
            <person name="Williams K.H."/>
            <person name="Hubbard S.S."/>
            <person name="Banfield J.F."/>
        </authorList>
    </citation>
    <scope>NUCLEOTIDE SEQUENCE [LARGE SCALE GENOMIC DNA]</scope>
</reference>
<feature type="coiled-coil region" evidence="1">
    <location>
        <begin position="4"/>
        <end position="31"/>
    </location>
</feature>
<sequence length="296" mass="35010">MEALKQVKKAIAVVEQNLKKLRKKEEEVRKSWVKKFREFVSTSLDTVDVLGEMEQRLEDRKKGSKKLKSKSKRIADIFKRFADLNKELTKERDEARNKIRQEEERLQELRIRQAELVAKVKAQQEAQDEIIAIVFELNDAVIKALEARNNYLSRHIYPHLLNDDGTLRRQITFESSDGKRKVVAMVNSITMVQPDLAERAQQLIVGFFDGFSERLEMDELTREMFDMTRDIFVEKTHFSVGQSFALFLRLEIKEEVFPELYQAQMLLRQSMRTKKTDSYIRLYEKKDSGWEQVNLR</sequence>
<feature type="coiled-coil region" evidence="1">
    <location>
        <begin position="78"/>
        <end position="126"/>
    </location>
</feature>
<dbReference type="STRING" id="1798002.A2478_00760"/>
<proteinExistence type="predicted"/>
<comment type="caution">
    <text evidence="2">The sequence shown here is derived from an EMBL/GenBank/DDBJ whole genome shotgun (WGS) entry which is preliminary data.</text>
</comment>
<organism evidence="2 3">
    <name type="scientific">Candidatus Falkowbacteria bacterium RIFOXYC2_FULL_36_12</name>
    <dbReference type="NCBI Taxonomy" id="1798002"/>
    <lineage>
        <taxon>Bacteria</taxon>
        <taxon>Candidatus Falkowiibacteriota</taxon>
    </lineage>
</organism>
<gene>
    <name evidence="2" type="ORF">A2478_00760</name>
</gene>
<dbReference type="Proteomes" id="UP000179001">
    <property type="component" value="Unassembled WGS sequence"/>
</dbReference>
<dbReference type="AlphaFoldDB" id="A0A1F5SW73"/>
<accession>A0A1F5SW73</accession>
<name>A0A1F5SW73_9BACT</name>
<evidence type="ECO:0000256" key="1">
    <source>
        <dbReference type="SAM" id="Coils"/>
    </source>
</evidence>
<keyword evidence="1" id="KW-0175">Coiled coil</keyword>
<dbReference type="EMBL" id="MFGJ01000008">
    <property type="protein sequence ID" value="OGF30960.1"/>
    <property type="molecule type" value="Genomic_DNA"/>
</dbReference>
<protein>
    <submittedName>
        <fullName evidence="2">Uncharacterized protein</fullName>
    </submittedName>
</protein>
<evidence type="ECO:0000313" key="3">
    <source>
        <dbReference type="Proteomes" id="UP000179001"/>
    </source>
</evidence>
<evidence type="ECO:0000313" key="2">
    <source>
        <dbReference type="EMBL" id="OGF30960.1"/>
    </source>
</evidence>